<evidence type="ECO:0000256" key="4">
    <source>
        <dbReference type="ARBA" id="ARBA00022475"/>
    </source>
</evidence>
<reference evidence="11" key="1">
    <citation type="submission" date="2018-06" db="EMBL/GenBank/DDBJ databases">
        <authorList>
            <person name="Zhirakovskaya E."/>
        </authorList>
    </citation>
    <scope>NUCLEOTIDE SEQUENCE</scope>
</reference>
<evidence type="ECO:0000256" key="8">
    <source>
        <dbReference type="ARBA" id="ARBA00023136"/>
    </source>
</evidence>
<dbReference type="PANTHER" id="PTHR30012">
    <property type="entry name" value="GENERAL SECRETION PATHWAY PROTEIN"/>
    <property type="match status" value="1"/>
</dbReference>
<name>A0A3B0W1H1_9ZZZZ</name>
<evidence type="ECO:0000259" key="10">
    <source>
        <dbReference type="Pfam" id="PF00482"/>
    </source>
</evidence>
<feature type="transmembrane region" description="Helical" evidence="9">
    <location>
        <begin position="226"/>
        <end position="244"/>
    </location>
</feature>
<keyword evidence="7 9" id="KW-1133">Transmembrane helix</keyword>
<dbReference type="InterPro" id="IPR003004">
    <property type="entry name" value="GspF/PilC"/>
</dbReference>
<accession>A0A3B0W1H1</accession>
<evidence type="ECO:0000256" key="6">
    <source>
        <dbReference type="ARBA" id="ARBA00022692"/>
    </source>
</evidence>
<dbReference type="PANTHER" id="PTHR30012:SF7">
    <property type="entry name" value="PROTEIN TRANSPORT PROTEIN HOFC HOMOLOG"/>
    <property type="match status" value="1"/>
</dbReference>
<dbReference type="InterPro" id="IPR018076">
    <property type="entry name" value="T2SS_GspF_dom"/>
</dbReference>
<dbReference type="InterPro" id="IPR042094">
    <property type="entry name" value="T2SS_GspF_sf"/>
</dbReference>
<keyword evidence="6 9" id="KW-0812">Transmembrane</keyword>
<comment type="similarity">
    <text evidence="2">Belongs to the GSP F family.</text>
</comment>
<feature type="domain" description="Type II secretion system protein GspF" evidence="10">
    <location>
        <begin position="73"/>
        <end position="196"/>
    </location>
</feature>
<dbReference type="PROSITE" id="PS00874">
    <property type="entry name" value="T2SP_F"/>
    <property type="match status" value="1"/>
</dbReference>
<dbReference type="FunFam" id="1.20.81.30:FF:000001">
    <property type="entry name" value="Type II secretion system protein F"/>
    <property type="match status" value="2"/>
</dbReference>
<dbReference type="EMBL" id="UOFA01000268">
    <property type="protein sequence ID" value="VAW46263.1"/>
    <property type="molecule type" value="Genomic_DNA"/>
</dbReference>
<organism evidence="11">
    <name type="scientific">hydrothermal vent metagenome</name>
    <dbReference type="NCBI Taxonomy" id="652676"/>
    <lineage>
        <taxon>unclassified sequences</taxon>
        <taxon>metagenomes</taxon>
        <taxon>ecological metagenomes</taxon>
    </lineage>
</organism>
<feature type="transmembrane region" description="Helical" evidence="9">
    <location>
        <begin position="172"/>
        <end position="192"/>
    </location>
</feature>
<evidence type="ECO:0000256" key="2">
    <source>
        <dbReference type="ARBA" id="ARBA00005745"/>
    </source>
</evidence>
<evidence type="ECO:0000256" key="3">
    <source>
        <dbReference type="ARBA" id="ARBA00022448"/>
    </source>
</evidence>
<sequence>MAKVQKINELQSFQWVGIDKIGKKLKGEQRAKSVALAKNELRRQGIQVKKIHKKKNSIFSNGKKIKAQDISLFSRQLATMMEAGVPMVQAFEIIEGGQSNPRMAKLLNEVKTEIQSGSSLAESLGRHPVYFDELYCNLVNAGEKAGVLDELLDTIATYKEKTEEIKGKIKKAMFYPAAVLFVAIGVTILLLVKVVPEFQNMFTSFGADLPGLTLMVVNASHAMQKYWWMVLGGIVGLIWGFIYLKKRSLRFAHALDRLSLKIPIVGGILFDAAVARFARTLATTFAAGVPLVEGLDTVSGAVGNIVFRDAVLHIKDDVSTGHQLQLAMSQANLFPHMVIQMAAIGEESGNLDTMLSKVADYYEQEVSNAVDALSSLLEPIIMVLVGGLVGVMVVAMYLPIFKMASVF</sequence>
<protein>
    <submittedName>
        <fullName evidence="11">Type IV fimbrial assembly protein PilC</fullName>
    </submittedName>
</protein>
<evidence type="ECO:0000256" key="1">
    <source>
        <dbReference type="ARBA" id="ARBA00004429"/>
    </source>
</evidence>
<keyword evidence="4" id="KW-1003">Cell membrane</keyword>
<feature type="domain" description="Type II secretion system protein GspF" evidence="10">
    <location>
        <begin position="277"/>
        <end position="399"/>
    </location>
</feature>
<evidence type="ECO:0000313" key="11">
    <source>
        <dbReference type="EMBL" id="VAW46263.1"/>
    </source>
</evidence>
<keyword evidence="5" id="KW-0997">Cell inner membrane</keyword>
<feature type="transmembrane region" description="Helical" evidence="9">
    <location>
        <begin position="380"/>
        <end position="400"/>
    </location>
</feature>
<dbReference type="AlphaFoldDB" id="A0A3B0W1H1"/>
<evidence type="ECO:0000256" key="5">
    <source>
        <dbReference type="ARBA" id="ARBA00022519"/>
    </source>
</evidence>
<evidence type="ECO:0000256" key="9">
    <source>
        <dbReference type="SAM" id="Phobius"/>
    </source>
</evidence>
<dbReference type="InterPro" id="IPR001992">
    <property type="entry name" value="T2SS_GspF/T4SS_PilC_CS"/>
</dbReference>
<comment type="subcellular location">
    <subcellularLocation>
        <location evidence="1">Cell inner membrane</location>
        <topology evidence="1">Multi-pass membrane protein</topology>
    </subcellularLocation>
</comment>
<dbReference type="GO" id="GO:0005886">
    <property type="term" value="C:plasma membrane"/>
    <property type="evidence" value="ECO:0007669"/>
    <property type="project" value="UniProtKB-SubCell"/>
</dbReference>
<proteinExistence type="inferred from homology"/>
<dbReference type="GO" id="GO:0015628">
    <property type="term" value="P:protein secretion by the type II secretion system"/>
    <property type="evidence" value="ECO:0007669"/>
    <property type="project" value="TreeGrafter"/>
</dbReference>
<dbReference type="PRINTS" id="PR00812">
    <property type="entry name" value="BCTERIALGSPF"/>
</dbReference>
<keyword evidence="3" id="KW-0813">Transport</keyword>
<keyword evidence="8 9" id="KW-0472">Membrane</keyword>
<dbReference type="Pfam" id="PF00482">
    <property type="entry name" value="T2SSF"/>
    <property type="match status" value="2"/>
</dbReference>
<evidence type="ECO:0000256" key="7">
    <source>
        <dbReference type="ARBA" id="ARBA00022989"/>
    </source>
</evidence>
<dbReference type="Gene3D" id="1.20.81.30">
    <property type="entry name" value="Type II secretion system (T2SS), domain F"/>
    <property type="match status" value="2"/>
</dbReference>
<gene>
    <name evidence="11" type="ORF">MNBD_GAMMA02-906</name>
</gene>